<evidence type="ECO:0000259" key="7">
    <source>
        <dbReference type="Pfam" id="PF10412"/>
    </source>
</evidence>
<evidence type="ECO:0000256" key="6">
    <source>
        <dbReference type="SAM" id="Phobius"/>
    </source>
</evidence>
<dbReference type="InterPro" id="IPR019476">
    <property type="entry name" value="T4SS_TraD_DNA-bd"/>
</dbReference>
<dbReference type="Proteomes" id="UP001596547">
    <property type="component" value="Unassembled WGS sequence"/>
</dbReference>
<dbReference type="EMBL" id="JBHTBF010000006">
    <property type="protein sequence ID" value="MFC7319246.1"/>
    <property type="molecule type" value="Genomic_DNA"/>
</dbReference>
<comment type="subcellular location">
    <subcellularLocation>
        <location evidence="1">Cell membrane</location>
        <topology evidence="1">Multi-pass membrane protein</topology>
    </subcellularLocation>
</comment>
<gene>
    <name evidence="8" type="ORF">ACFQPE_20975</name>
</gene>
<dbReference type="RefSeq" id="WP_276306856.1">
    <property type="nucleotide sequence ID" value="NZ_CP119995.1"/>
</dbReference>
<keyword evidence="4 6" id="KW-1133">Transmembrane helix</keyword>
<evidence type="ECO:0000256" key="3">
    <source>
        <dbReference type="ARBA" id="ARBA00022692"/>
    </source>
</evidence>
<name>A0ABD6AFA3_9EURY</name>
<reference evidence="8 9" key="1">
    <citation type="journal article" date="2019" name="Int. J. Syst. Evol. Microbiol.">
        <title>The Global Catalogue of Microorganisms (GCM) 10K type strain sequencing project: providing services to taxonomists for standard genome sequencing and annotation.</title>
        <authorList>
            <consortium name="The Broad Institute Genomics Platform"/>
            <consortium name="The Broad Institute Genome Sequencing Center for Infectious Disease"/>
            <person name="Wu L."/>
            <person name="Ma J."/>
        </authorList>
    </citation>
    <scope>NUCLEOTIDE SEQUENCE [LARGE SCALE GENOMIC DNA]</scope>
    <source>
        <strain evidence="8 9">PSR21</strain>
    </source>
</reference>
<evidence type="ECO:0000256" key="4">
    <source>
        <dbReference type="ARBA" id="ARBA00022989"/>
    </source>
</evidence>
<dbReference type="Gene3D" id="3.40.50.300">
    <property type="entry name" value="P-loop containing nucleotide triphosphate hydrolases"/>
    <property type="match status" value="2"/>
</dbReference>
<dbReference type="AlphaFoldDB" id="A0ABD6AFA3"/>
<dbReference type="GeneID" id="79318118"/>
<dbReference type="Pfam" id="PF10412">
    <property type="entry name" value="TrwB_AAD_bind"/>
    <property type="match status" value="1"/>
</dbReference>
<keyword evidence="9" id="KW-1185">Reference proteome</keyword>
<dbReference type="InterPro" id="IPR027417">
    <property type="entry name" value="P-loop_NTPase"/>
</dbReference>
<organism evidence="8 9">
    <name type="scientific">Halomarina halobia</name>
    <dbReference type="NCBI Taxonomy" id="3033386"/>
    <lineage>
        <taxon>Archaea</taxon>
        <taxon>Methanobacteriati</taxon>
        <taxon>Methanobacteriota</taxon>
        <taxon>Stenosarchaea group</taxon>
        <taxon>Halobacteria</taxon>
        <taxon>Halobacteriales</taxon>
        <taxon>Natronomonadaceae</taxon>
        <taxon>Halomarina</taxon>
    </lineage>
</organism>
<keyword evidence="2" id="KW-1003">Cell membrane</keyword>
<feature type="domain" description="Type IV secretion system coupling protein TraD DNA-binding" evidence="7">
    <location>
        <begin position="149"/>
        <end position="486"/>
    </location>
</feature>
<dbReference type="PANTHER" id="PTHR37937">
    <property type="entry name" value="CONJUGATIVE TRANSFER: DNA TRANSPORT"/>
    <property type="match status" value="1"/>
</dbReference>
<keyword evidence="5 6" id="KW-0472">Membrane</keyword>
<evidence type="ECO:0000313" key="9">
    <source>
        <dbReference type="Proteomes" id="UP001596547"/>
    </source>
</evidence>
<feature type="transmembrane region" description="Helical" evidence="6">
    <location>
        <begin position="51"/>
        <end position="82"/>
    </location>
</feature>
<sequence length="562" mass="61982">MELVTDLASTVLTVAALGYLGVSVSDFGLGTRFKPRLRERWWRLSTMQRRALLGGLPVLIYVAWGAPAAVWSLILIGLVLGWRRLAATVRRLVRRQAFTRAARQGFVLPMGVGLTGGGASGLVARVAALPILGRLVDLTAATIERPTSMLALGTTGSGKTEVGKTLVWQLTDARRGDEPIVAFDYKTDYQDFLREVCGEDAVIRVSASGSTHIWNVFQEVDDERDYRELARALFPADGDGSAKFFEQAARDVFRATCVALDREYREDPDVTLSNALLARTFREFSREDLYEALSEHGDMAAATSALDPDGSRQSVGVYATVQQRVADVFVGDFAGEAAARADEAAAAAPTHTADAEISIREYMRNPQGRVLVLDFPQRQGQTVAPIFRFLVDHAAMHALDDASRGAYFILDEATRIPGLRRLDDLVNLGRGQQVQVLLTLQSVSQLFANYGKERGTSILSGLVSRVILRLGDEASIDYARTVVGTEFKTYTKHVEKDHAGDFSVTKRRELKEEEEHAFARGEFTRWNPGVGLFIGRTGWRYGYFPMLDDQLAVEIDEAHART</sequence>
<evidence type="ECO:0000313" key="8">
    <source>
        <dbReference type="EMBL" id="MFC7319246.1"/>
    </source>
</evidence>
<keyword evidence="3 6" id="KW-0812">Transmembrane</keyword>
<accession>A0ABD6AFA3</accession>
<dbReference type="InterPro" id="IPR051539">
    <property type="entry name" value="T4SS-coupling_protein"/>
</dbReference>
<feature type="transmembrane region" description="Helical" evidence="6">
    <location>
        <begin position="12"/>
        <end position="30"/>
    </location>
</feature>
<evidence type="ECO:0000256" key="2">
    <source>
        <dbReference type="ARBA" id="ARBA00022475"/>
    </source>
</evidence>
<protein>
    <submittedName>
        <fullName evidence="8">Type IV secretory system conjugative DNA transfer family protein</fullName>
    </submittedName>
</protein>
<evidence type="ECO:0000256" key="5">
    <source>
        <dbReference type="ARBA" id="ARBA00023136"/>
    </source>
</evidence>
<proteinExistence type="predicted"/>
<evidence type="ECO:0000256" key="1">
    <source>
        <dbReference type="ARBA" id="ARBA00004651"/>
    </source>
</evidence>
<dbReference type="GO" id="GO:0005886">
    <property type="term" value="C:plasma membrane"/>
    <property type="evidence" value="ECO:0007669"/>
    <property type="project" value="UniProtKB-SubCell"/>
</dbReference>
<dbReference type="CDD" id="cd01127">
    <property type="entry name" value="TrwB_TraG_TraD_VirD4"/>
    <property type="match status" value="1"/>
</dbReference>
<dbReference type="PANTHER" id="PTHR37937:SF1">
    <property type="entry name" value="CONJUGATIVE TRANSFER: DNA TRANSPORT"/>
    <property type="match status" value="1"/>
</dbReference>
<comment type="caution">
    <text evidence="8">The sequence shown here is derived from an EMBL/GenBank/DDBJ whole genome shotgun (WGS) entry which is preliminary data.</text>
</comment>
<dbReference type="SUPFAM" id="SSF52540">
    <property type="entry name" value="P-loop containing nucleoside triphosphate hydrolases"/>
    <property type="match status" value="1"/>
</dbReference>